<feature type="compositionally biased region" description="Polar residues" evidence="1">
    <location>
        <begin position="1106"/>
        <end position="1144"/>
    </location>
</feature>
<dbReference type="Proteomes" id="UP000221165">
    <property type="component" value="Unassembled WGS sequence"/>
</dbReference>
<feature type="compositionally biased region" description="Basic and acidic residues" evidence="1">
    <location>
        <begin position="558"/>
        <end position="567"/>
    </location>
</feature>
<feature type="compositionally biased region" description="Low complexity" evidence="1">
    <location>
        <begin position="450"/>
        <end position="481"/>
    </location>
</feature>
<feature type="region of interest" description="Disordered" evidence="1">
    <location>
        <begin position="199"/>
        <end position="259"/>
    </location>
</feature>
<dbReference type="GO" id="GO:0035091">
    <property type="term" value="F:phosphatidylinositol binding"/>
    <property type="evidence" value="ECO:0007669"/>
    <property type="project" value="InterPro"/>
</dbReference>
<dbReference type="GeneID" id="94429952"/>
<feature type="compositionally biased region" description="Low complexity" evidence="1">
    <location>
        <begin position="948"/>
        <end position="997"/>
    </location>
</feature>
<keyword evidence="3" id="KW-0472">Membrane</keyword>
<comment type="caution">
    <text evidence="3">The sequence shown here is derived from an EMBL/GenBank/DDBJ whole genome shotgun (WGS) entry which is preliminary data.</text>
</comment>
<reference evidence="3 4" key="1">
    <citation type="journal article" date="2017" name="Int. J. Parasitol.">
        <title>The genome of the protozoan parasite Cystoisospora suis and a reverse vaccinology approach to identify vaccine candidates.</title>
        <authorList>
            <person name="Palmieri N."/>
            <person name="Shrestha A."/>
            <person name="Ruttkowski B."/>
            <person name="Beck T."/>
            <person name="Vogl C."/>
            <person name="Tomley F."/>
            <person name="Blake D.P."/>
            <person name="Joachim A."/>
        </authorList>
    </citation>
    <scope>NUCLEOTIDE SEQUENCE [LARGE SCALE GENOMIC DNA]</scope>
    <source>
        <strain evidence="3 4">Wien I</strain>
    </source>
</reference>
<feature type="compositionally biased region" description="Basic and acidic residues" evidence="1">
    <location>
        <begin position="410"/>
        <end position="420"/>
    </location>
</feature>
<feature type="compositionally biased region" description="Low complexity" evidence="1">
    <location>
        <begin position="542"/>
        <end position="557"/>
    </location>
</feature>
<feature type="region of interest" description="Disordered" evidence="1">
    <location>
        <begin position="948"/>
        <end position="1322"/>
    </location>
</feature>
<feature type="compositionally biased region" description="Basic and acidic residues" evidence="1">
    <location>
        <begin position="1395"/>
        <end position="1411"/>
    </location>
</feature>
<feature type="compositionally biased region" description="Low complexity" evidence="1">
    <location>
        <begin position="1076"/>
        <end position="1088"/>
    </location>
</feature>
<keyword evidence="4" id="KW-1185">Reference proteome</keyword>
<dbReference type="OrthoDB" id="443464at2759"/>
<feature type="compositionally biased region" description="Low complexity" evidence="1">
    <location>
        <begin position="920"/>
        <end position="931"/>
    </location>
</feature>
<feature type="compositionally biased region" description="Polar residues" evidence="1">
    <location>
        <begin position="215"/>
        <end position="230"/>
    </location>
</feature>
<dbReference type="GO" id="GO:0043130">
    <property type="term" value="F:ubiquitin binding"/>
    <property type="evidence" value="ECO:0007669"/>
    <property type="project" value="InterPro"/>
</dbReference>
<dbReference type="SUPFAM" id="SSF48464">
    <property type="entry name" value="ENTH/VHS domain"/>
    <property type="match status" value="1"/>
</dbReference>
<feature type="compositionally biased region" description="Low complexity" evidence="1">
    <location>
        <begin position="1016"/>
        <end position="1032"/>
    </location>
</feature>
<gene>
    <name evidence="3" type="ORF">CSUI_006585</name>
</gene>
<name>A0A2C6KTZ4_9APIC</name>
<feature type="compositionally biased region" description="Basic and acidic residues" evidence="1">
    <location>
        <begin position="731"/>
        <end position="742"/>
    </location>
</feature>
<feature type="compositionally biased region" description="Basic and acidic residues" evidence="1">
    <location>
        <begin position="847"/>
        <end position="867"/>
    </location>
</feature>
<feature type="region of interest" description="Disordered" evidence="1">
    <location>
        <begin position="337"/>
        <end position="884"/>
    </location>
</feature>
<feature type="compositionally biased region" description="Pro residues" evidence="1">
    <location>
        <begin position="998"/>
        <end position="1015"/>
    </location>
</feature>
<dbReference type="RefSeq" id="XP_067921284.1">
    <property type="nucleotide sequence ID" value="XM_068066741.1"/>
</dbReference>
<sequence length="1464" mass="158614">MQSAIDPNPAFVELVLSAIADGAAGYSERALSTALQIIDACSTSHSKALTLVALVEEKLRLSSDGSVLLASIELIAMAVSNLGVDFARCLDQRFMKTFTKILKMTTLKKSLSRDVKSKINKFINGTYANPGVATDPHLHRLKRKVLYLLQLWHDSFVLQQEKLPALFEVYRHLRAKGVEFPSVDVSMKFMVKNAEESPAFDPSLRVPRPKPQGESLVTTPPTSFSSSANIRSHHLHSSFSQNPSNSLPPSPSSQKPLTVEEERSLRAFLLVCETSPPCNPSEVQAKIAKLNSARRRVNFLIESLSENDNTLALNLPRVSSLLELTDQIDACLSSLAPTSRDQASVSNSSSFRGHQKSVGKPSLRDSPRLDAFHSQRHTSNLLSLSPERDRQKTRTDRGEGGEEEGGGNKGTREREGEERGGLVTVGKQGSQRELQMISPKPLHLHHGNLKSTPSISSSSISPKTNPAHPSSSSSSSQFPCSLLPPPPDPPKSSSSSDTWTGKARGEGAGGCPFSSSFSSSPGINCELLDLGEGEVKPDKSSLQKSSLASSSSSFVSSHGKEEEEGIMKKKKNSKEPSQSSLHHSETRPSLDNLEDIFRSSYGSGISPNPNQNASLPSAFLFPSSSSTSSVSEPNPPTFDSLFSQNIPPLTKPSGPTSHPSSSSIFSSSSSSSSPTLSQSVSSSDPFNTSSSSSSSSSSSTGQGVTRKREEPCLPSAELSTSSTPGSSSLHKLKELPSQEERRHRGSFSSLTPQNPSLNDTREMHAPDLQEKDNSRRFHAFDELIKENPPPPPPRLGLFPINHLALLPPSSSSSSSSLDGSNAFSVMSPLSPPSSPSCVSGMNVESKGLQEENKRKEEDEKKKMIKRDEEDEEKKKKKEGLHNALQRQQDFSGVCASAETSSFFPFSSSSSPSLISDKPSDNSFTSSHSRSHTHLTVCISSQSSAALSTTSLPSSSLLSSSSSTYPSSSSSLPQPQMSSVSVTSSSHPSVSSSSSPYSFLPPPPPPSSSSPFPPLPSSSSSPFSPSSSLFSSPQACPSLPPHSSPENVFDKKPFEVTGEPPSSSSSAARGFDSTWWPSNSSSSPSLSPSGDAFKKARQENKDEGENKNNCSFAPSSSFIPTPLSQEKTGGGWMSSSSHTNANLQGESLFPRFPSSSSSLDSKEEKKEVAAFDLSFELQQQSQEKKETAAHANEEKPDLHVTSHTNRDRQKEEKEEEKAALGWVKEDGARLNEVKDARHTPAHPSSSLSSQSPSSSSSLSPWVSEESRGDHKNVSMAGAFPDVSAEQEEDRMRGALKREGACKENSLHGLYHEREKETPPVAASLQTSSLPLQKGGLLFPDDVDLKETPQRIFEEGKKEQREEEELARVKNRTSIACPIDGGGGMKKEEIEGAGNAEEDKIKKEREKKEKKIEEEEEEEEKNEVREGVQNEEEESDQRHERSEREILEELQQQFEELTQNFTVYDL</sequence>
<feature type="compositionally biased region" description="Basic and acidic residues" evidence="1">
    <location>
        <begin position="1091"/>
        <end position="1105"/>
    </location>
</feature>
<feature type="compositionally biased region" description="Basic and acidic residues" evidence="1">
    <location>
        <begin position="1181"/>
        <end position="1237"/>
    </location>
</feature>
<dbReference type="VEuPathDB" id="ToxoDB:CSUI_006585"/>
<feature type="compositionally biased region" description="Low complexity" evidence="1">
    <location>
        <begin position="1243"/>
        <end position="1262"/>
    </location>
</feature>
<feature type="compositionally biased region" description="Basic and acidic residues" evidence="1">
    <location>
        <begin position="1434"/>
        <end position="1444"/>
    </location>
</feature>
<feature type="compositionally biased region" description="Low complexity" evidence="1">
    <location>
        <begin position="652"/>
        <end position="699"/>
    </location>
</feature>
<feature type="region of interest" description="Disordered" evidence="1">
    <location>
        <begin position="1373"/>
        <end position="1444"/>
    </location>
</feature>
<organism evidence="3 4">
    <name type="scientific">Cystoisospora suis</name>
    <dbReference type="NCBI Taxonomy" id="483139"/>
    <lineage>
        <taxon>Eukaryota</taxon>
        <taxon>Sar</taxon>
        <taxon>Alveolata</taxon>
        <taxon>Apicomplexa</taxon>
        <taxon>Conoidasida</taxon>
        <taxon>Coccidia</taxon>
        <taxon>Eucoccidiorida</taxon>
        <taxon>Eimeriorina</taxon>
        <taxon>Sarcocystidae</taxon>
        <taxon>Cystoisospora</taxon>
    </lineage>
</organism>
<dbReference type="EMBL" id="MIGC01003351">
    <property type="protein sequence ID" value="PHJ19586.1"/>
    <property type="molecule type" value="Genomic_DNA"/>
</dbReference>
<feature type="compositionally biased region" description="Polar residues" evidence="1">
    <location>
        <begin position="600"/>
        <end position="612"/>
    </location>
</feature>
<accession>A0A2C6KTZ4</accession>
<keyword evidence="3" id="KW-0812">Transmembrane</keyword>
<feature type="compositionally biased region" description="Basic and acidic residues" evidence="1">
    <location>
        <begin position="362"/>
        <end position="373"/>
    </location>
</feature>
<protein>
    <submittedName>
        <fullName evidence="3">Transmembrane</fullName>
    </submittedName>
</protein>
<dbReference type="Gene3D" id="1.25.40.90">
    <property type="match status" value="1"/>
</dbReference>
<proteinExistence type="predicted"/>
<feature type="region of interest" description="Disordered" evidence="1">
    <location>
        <begin position="903"/>
        <end position="931"/>
    </location>
</feature>
<feature type="compositionally biased region" description="Polar residues" evidence="1">
    <location>
        <begin position="746"/>
        <end position="758"/>
    </location>
</feature>
<evidence type="ECO:0000313" key="3">
    <source>
        <dbReference type="EMBL" id="PHJ19586.1"/>
    </source>
</evidence>
<feature type="compositionally biased region" description="Polar residues" evidence="1">
    <location>
        <begin position="337"/>
        <end position="352"/>
    </location>
</feature>
<evidence type="ECO:0000259" key="2">
    <source>
        <dbReference type="PROSITE" id="PS50179"/>
    </source>
</evidence>
<feature type="compositionally biased region" description="Basic and acidic residues" evidence="1">
    <location>
        <begin position="759"/>
        <end position="785"/>
    </location>
</feature>
<feature type="compositionally biased region" description="Low complexity" evidence="1">
    <location>
        <begin position="719"/>
        <end position="728"/>
    </location>
</feature>
<feature type="compositionally biased region" description="Basic and acidic residues" evidence="1">
    <location>
        <begin position="1288"/>
        <end position="1316"/>
    </location>
</feature>
<feature type="compositionally biased region" description="Low complexity" evidence="1">
    <location>
        <begin position="613"/>
        <end position="632"/>
    </location>
</feature>
<feature type="compositionally biased region" description="Basic and acidic residues" evidence="1">
    <location>
        <begin position="386"/>
        <end position="400"/>
    </location>
</feature>
<dbReference type="InterPro" id="IPR008942">
    <property type="entry name" value="ENTH_VHS"/>
</dbReference>
<evidence type="ECO:0000256" key="1">
    <source>
        <dbReference type="SAM" id="MobiDB-lite"/>
    </source>
</evidence>
<dbReference type="PROSITE" id="PS50179">
    <property type="entry name" value="VHS"/>
    <property type="match status" value="1"/>
</dbReference>
<feature type="compositionally biased region" description="Basic and acidic residues" evidence="1">
    <location>
        <begin position="1159"/>
        <end position="1168"/>
    </location>
</feature>
<evidence type="ECO:0000313" key="4">
    <source>
        <dbReference type="Proteomes" id="UP000221165"/>
    </source>
</evidence>
<feature type="compositionally biased region" description="Low complexity" evidence="1">
    <location>
        <begin position="903"/>
        <end position="912"/>
    </location>
</feature>
<dbReference type="InterPro" id="IPR002014">
    <property type="entry name" value="VHS_dom"/>
</dbReference>
<feature type="domain" description="VHS" evidence="2">
    <location>
        <begin position="35"/>
        <end position="181"/>
    </location>
</feature>